<feature type="domain" description="Chromo" evidence="1">
    <location>
        <begin position="37"/>
        <end position="73"/>
    </location>
</feature>
<dbReference type="Proteomes" id="UP000434957">
    <property type="component" value="Unassembled WGS sequence"/>
</dbReference>
<dbReference type="Pfam" id="PF00385">
    <property type="entry name" value="Chromo"/>
    <property type="match status" value="1"/>
</dbReference>
<reference evidence="2 4" key="1">
    <citation type="submission" date="2018-09" db="EMBL/GenBank/DDBJ databases">
        <title>Genomic investigation of the strawberry pathogen Phytophthora fragariae indicates pathogenicity is determined by transcriptional variation in three key races.</title>
        <authorList>
            <person name="Adams T.M."/>
            <person name="Armitage A.D."/>
            <person name="Sobczyk M.K."/>
            <person name="Bates H.J."/>
            <person name="Dunwell J.M."/>
            <person name="Nellist C.F."/>
            <person name="Harrison R.J."/>
        </authorList>
    </citation>
    <scope>NUCLEOTIDE SEQUENCE [LARGE SCALE GENOMIC DNA]</scope>
    <source>
        <strain evidence="2 4">SCRP249</strain>
        <strain evidence="3 5">SCRP333</strain>
    </source>
</reference>
<dbReference type="Proteomes" id="UP000429607">
    <property type="component" value="Unassembled WGS sequence"/>
</dbReference>
<organism evidence="2 4">
    <name type="scientific">Phytophthora rubi</name>
    <dbReference type="NCBI Taxonomy" id="129364"/>
    <lineage>
        <taxon>Eukaryota</taxon>
        <taxon>Sar</taxon>
        <taxon>Stramenopiles</taxon>
        <taxon>Oomycota</taxon>
        <taxon>Peronosporomycetes</taxon>
        <taxon>Peronosporales</taxon>
        <taxon>Peronosporaceae</taxon>
        <taxon>Phytophthora</taxon>
    </lineage>
</organism>
<comment type="caution">
    <text evidence="2">The sequence shown here is derived from an EMBL/GenBank/DDBJ whole genome shotgun (WGS) entry which is preliminary data.</text>
</comment>
<dbReference type="PROSITE" id="PS50013">
    <property type="entry name" value="CHROMO_2"/>
    <property type="match status" value="1"/>
</dbReference>
<proteinExistence type="predicted"/>
<dbReference type="SUPFAM" id="SSF54160">
    <property type="entry name" value="Chromo domain-like"/>
    <property type="match status" value="1"/>
</dbReference>
<dbReference type="Gene3D" id="2.40.50.40">
    <property type="match status" value="1"/>
</dbReference>
<evidence type="ECO:0000259" key="1">
    <source>
        <dbReference type="PROSITE" id="PS50013"/>
    </source>
</evidence>
<evidence type="ECO:0000313" key="2">
    <source>
        <dbReference type="EMBL" id="KAE9004098.1"/>
    </source>
</evidence>
<name>A0A6A3KET2_9STRA</name>
<protein>
    <recommendedName>
        <fullName evidence="1">Chromo domain-containing protein</fullName>
    </recommendedName>
</protein>
<sequence>MENQGKAHASRLKFYTDSGLGVKEDLLVHVAHNSDGHVVEALLQARYDSSGLTHQLHAKWRGLSESENSWEPV</sequence>
<dbReference type="InterPro" id="IPR016197">
    <property type="entry name" value="Chromo-like_dom_sf"/>
</dbReference>
<gene>
    <name evidence="2" type="ORF">PR001_g17802</name>
    <name evidence="3" type="ORF">PR003_g19009</name>
</gene>
<dbReference type="EMBL" id="QXFT01001566">
    <property type="protein sequence ID" value="KAE9315366.1"/>
    <property type="molecule type" value="Genomic_DNA"/>
</dbReference>
<accession>A0A6A3KET2</accession>
<dbReference type="InterPro" id="IPR023780">
    <property type="entry name" value="Chromo_domain"/>
</dbReference>
<keyword evidence="5" id="KW-1185">Reference proteome</keyword>
<evidence type="ECO:0000313" key="3">
    <source>
        <dbReference type="EMBL" id="KAE9315366.1"/>
    </source>
</evidence>
<evidence type="ECO:0000313" key="5">
    <source>
        <dbReference type="Proteomes" id="UP000434957"/>
    </source>
</evidence>
<dbReference type="EMBL" id="QXFV01001513">
    <property type="protein sequence ID" value="KAE9004098.1"/>
    <property type="molecule type" value="Genomic_DNA"/>
</dbReference>
<dbReference type="AlphaFoldDB" id="A0A6A3KET2"/>
<evidence type="ECO:0000313" key="4">
    <source>
        <dbReference type="Proteomes" id="UP000429607"/>
    </source>
</evidence>
<dbReference type="InterPro" id="IPR000953">
    <property type="entry name" value="Chromo/chromo_shadow_dom"/>
</dbReference>